<evidence type="ECO:0000313" key="1">
    <source>
        <dbReference type="EMBL" id="ERG92091.1"/>
    </source>
</evidence>
<reference evidence="1 2" key="1">
    <citation type="journal article" date="2013" name="PLoS ONE">
        <title>Assembly-driven community genomics of a hypersaline microbial ecosystem.</title>
        <authorList>
            <person name="Podell S."/>
            <person name="Ugalde J.A."/>
            <person name="Narasingarao P."/>
            <person name="Banfield J.F."/>
            <person name="Heidelberg K.B."/>
            <person name="Allen E.E."/>
        </authorList>
    </citation>
    <scope>NUCLEOTIDE SEQUENCE [LARGE SCALE GENOMIC DNA]</scope>
    <source>
        <strain evidence="2">J07HQW1</strain>
    </source>
</reference>
<proteinExistence type="predicted"/>
<dbReference type="AlphaFoldDB" id="U1PIT6"/>
<dbReference type="EMBL" id="KE356560">
    <property type="protein sequence ID" value="ERG92091.1"/>
    <property type="molecule type" value="Genomic_DNA"/>
</dbReference>
<evidence type="ECO:0000313" key="2">
    <source>
        <dbReference type="Proteomes" id="UP000030649"/>
    </source>
</evidence>
<sequence length="50" mass="5569">MWMSASLRREHCLSALLVELKARLHLNGILEFTGCCPIETPDVGPVPFES</sequence>
<organism evidence="1 2">
    <name type="scientific">Haloquadratum walsbyi J07HQW1</name>
    <dbReference type="NCBI Taxonomy" id="1238424"/>
    <lineage>
        <taxon>Archaea</taxon>
        <taxon>Methanobacteriati</taxon>
        <taxon>Methanobacteriota</taxon>
        <taxon>Stenosarchaea group</taxon>
        <taxon>Halobacteria</taxon>
        <taxon>Halobacteriales</taxon>
        <taxon>Haloferacaceae</taxon>
        <taxon>Haloquadratum</taxon>
    </lineage>
</organism>
<dbReference type="Proteomes" id="UP000030649">
    <property type="component" value="Unassembled WGS sequence"/>
</dbReference>
<gene>
    <name evidence="1" type="ORF">J07HQW1_02126</name>
</gene>
<name>U1PIT6_9EURY</name>
<protein>
    <submittedName>
        <fullName evidence="1">Uncharacterized protein</fullName>
    </submittedName>
</protein>
<accession>U1PIT6</accession>
<dbReference type="HOGENOM" id="CLU_3113008_0_0_2"/>